<evidence type="ECO:0000256" key="2">
    <source>
        <dbReference type="SAM" id="MobiDB-lite"/>
    </source>
</evidence>
<dbReference type="GO" id="GO:0005634">
    <property type="term" value="C:nucleus"/>
    <property type="evidence" value="ECO:0007669"/>
    <property type="project" value="TreeGrafter"/>
</dbReference>
<feature type="region of interest" description="Disordered" evidence="2">
    <location>
        <begin position="254"/>
        <end position="335"/>
    </location>
</feature>
<dbReference type="GO" id="GO:0008270">
    <property type="term" value="F:zinc ion binding"/>
    <property type="evidence" value="ECO:0007669"/>
    <property type="project" value="UniProtKB-KW"/>
</dbReference>
<keyword evidence="1" id="KW-0862">Zinc</keyword>
<dbReference type="InterPro" id="IPR001841">
    <property type="entry name" value="Znf_RING"/>
</dbReference>
<dbReference type="InterPro" id="IPR013083">
    <property type="entry name" value="Znf_RING/FYVE/PHD"/>
</dbReference>
<dbReference type="AlphaFoldDB" id="A0A4T0P0L2"/>
<protein>
    <recommendedName>
        <fullName evidence="3">RING-type domain-containing protein</fullName>
    </recommendedName>
</protein>
<sequence length="393" mass="44666">MECSICYDSLINSTTLAINCGHVFHARCIHTWIERFRESSKTPNCPSCRYSIGSNKDLIKLHLSDDGGDSGQDANVEKLLDISKKVHALSLRQDLNRLRVTFDDVVQVISASDVSDEQTQKLLKVLSKELRGLKERLDQSATVEELKEKIKTLSHSLNYFETGKKKEISKIELGHTKMLSRISLEEQHLRDKFEKSLQDNEKLKKDYALTLTKKDAKISSLESNERRILSKLSEREAENTKLKMNIVEWKKKYEARQSQSRQEKTPSKQNTSKQHANTPKEKPKIDLTYSSDLDMDSPSTSAISIRAHNGKKRKSDETLRILPPSDDVDDALDEPLPSFATANKKRATHSNNGPKLLSYSHNRLTNTNNIPSNSLLALGPKIHKRIPKDPINR</sequence>
<name>A0A4T0P0L2_9BASI</name>
<dbReference type="SUPFAM" id="SSF57850">
    <property type="entry name" value="RING/U-box"/>
    <property type="match status" value="1"/>
</dbReference>
<dbReference type="PANTHER" id="PTHR46569">
    <property type="entry name" value="E3 UBIQUITIN-PROTEIN LIGASE TRAIP"/>
    <property type="match status" value="1"/>
</dbReference>
<dbReference type="Gene3D" id="3.30.40.10">
    <property type="entry name" value="Zinc/RING finger domain, C3HC4 (zinc finger)"/>
    <property type="match status" value="1"/>
</dbReference>
<dbReference type="GO" id="GO:0090734">
    <property type="term" value="C:site of DNA damage"/>
    <property type="evidence" value="ECO:0007669"/>
    <property type="project" value="TreeGrafter"/>
</dbReference>
<reference evidence="4 5" key="1">
    <citation type="submission" date="2019-03" db="EMBL/GenBank/DDBJ databases">
        <title>Sequencing 25 genomes of Wallemia mellicola.</title>
        <authorList>
            <person name="Gostincar C."/>
        </authorList>
    </citation>
    <scope>NUCLEOTIDE SEQUENCE [LARGE SCALE GENOMIC DNA]</scope>
    <source>
        <strain evidence="4 5">EXF-1262</strain>
    </source>
</reference>
<dbReference type="Pfam" id="PF13639">
    <property type="entry name" value="zf-RING_2"/>
    <property type="match status" value="1"/>
</dbReference>
<keyword evidence="1" id="KW-0863">Zinc-finger</keyword>
<dbReference type="InterPro" id="IPR052639">
    <property type="entry name" value="TRAIP_ubiq-protein_ligase"/>
</dbReference>
<dbReference type="SMART" id="SM00184">
    <property type="entry name" value="RING"/>
    <property type="match status" value="1"/>
</dbReference>
<dbReference type="PANTHER" id="PTHR46569:SF1">
    <property type="entry name" value="E3 UBIQUITIN-PROTEIN LIGASE RFWD3-RELATED"/>
    <property type="match status" value="1"/>
</dbReference>
<feature type="compositionally biased region" description="Basic and acidic residues" evidence="2">
    <location>
        <begin position="254"/>
        <end position="266"/>
    </location>
</feature>
<dbReference type="GO" id="GO:0016567">
    <property type="term" value="P:protein ubiquitination"/>
    <property type="evidence" value="ECO:0007669"/>
    <property type="project" value="TreeGrafter"/>
</dbReference>
<dbReference type="Proteomes" id="UP000307169">
    <property type="component" value="Unassembled WGS sequence"/>
</dbReference>
<dbReference type="EMBL" id="SPRH01000006">
    <property type="protein sequence ID" value="TIC03540.1"/>
    <property type="molecule type" value="Genomic_DNA"/>
</dbReference>
<evidence type="ECO:0000313" key="5">
    <source>
        <dbReference type="Proteomes" id="UP000307169"/>
    </source>
</evidence>
<dbReference type="PROSITE" id="PS50089">
    <property type="entry name" value="ZF_RING_2"/>
    <property type="match status" value="1"/>
</dbReference>
<evidence type="ECO:0000256" key="1">
    <source>
        <dbReference type="PROSITE-ProRule" id="PRU00175"/>
    </source>
</evidence>
<proteinExistence type="predicted"/>
<dbReference type="GO" id="GO:0031297">
    <property type="term" value="P:replication fork processing"/>
    <property type="evidence" value="ECO:0007669"/>
    <property type="project" value="TreeGrafter"/>
</dbReference>
<dbReference type="GO" id="GO:0061630">
    <property type="term" value="F:ubiquitin protein ligase activity"/>
    <property type="evidence" value="ECO:0007669"/>
    <property type="project" value="TreeGrafter"/>
</dbReference>
<evidence type="ECO:0000259" key="3">
    <source>
        <dbReference type="PROSITE" id="PS50089"/>
    </source>
</evidence>
<feature type="domain" description="RING-type" evidence="3">
    <location>
        <begin position="3"/>
        <end position="49"/>
    </location>
</feature>
<gene>
    <name evidence="4" type="ORF">E3Q17_00789</name>
</gene>
<evidence type="ECO:0000313" key="4">
    <source>
        <dbReference type="EMBL" id="TIC03540.1"/>
    </source>
</evidence>
<accession>A0A4T0P0L2</accession>
<keyword evidence="1" id="KW-0479">Metal-binding</keyword>
<feature type="compositionally biased region" description="Polar residues" evidence="2">
    <location>
        <begin position="267"/>
        <end position="277"/>
    </location>
</feature>
<comment type="caution">
    <text evidence="4">The sequence shown here is derived from an EMBL/GenBank/DDBJ whole genome shotgun (WGS) entry which is preliminary data.</text>
</comment>
<organism evidence="4 5">
    <name type="scientific">Wallemia mellicola</name>
    <dbReference type="NCBI Taxonomy" id="1708541"/>
    <lineage>
        <taxon>Eukaryota</taxon>
        <taxon>Fungi</taxon>
        <taxon>Dikarya</taxon>
        <taxon>Basidiomycota</taxon>
        <taxon>Wallemiomycotina</taxon>
        <taxon>Wallemiomycetes</taxon>
        <taxon>Wallemiales</taxon>
        <taxon>Wallemiaceae</taxon>
        <taxon>Wallemia</taxon>
    </lineage>
</organism>